<dbReference type="Proteomes" id="UP001603857">
    <property type="component" value="Unassembled WGS sequence"/>
</dbReference>
<evidence type="ECO:0000256" key="5">
    <source>
        <dbReference type="ARBA" id="ARBA00022946"/>
    </source>
</evidence>
<dbReference type="PANTHER" id="PTHR23073">
    <property type="entry name" value="26S PROTEASOME REGULATORY SUBUNIT"/>
    <property type="match status" value="1"/>
</dbReference>
<keyword evidence="5" id="KW-0809">Transit peptide</keyword>
<sequence>MTSANARFLRSTFSTLSHCRKQSLATSPSLHNLESRFPDLQSRFPNPSLQALAKLLIASTKFHLHPIQLSSKLQTLKQLSFSHATIAAILERFPDALIASEERITSVVGFLSEIGLQTDLIVRLFPRVLGLGVEDRLRPLVCEIKGLGFPWRVIRKEISNDPRILGMEIGEFSRCLKLLESLKCRNVVKERVTEEGLVRACFEVKLRVDCLCGYGLTRRDALKVLWKEPRVIGYEIGDIERKVEFLVQRMGFGVESLAEVPKYIGVSFEKQIVARYSVVEYLKVKGAIGFEIGLRDLVMPSRLRFYNLYVKPYPECEKIYGRFSGGGEVQRRHPAGLWKLFEPQKFRESAEDILEMNPEHEAEEDGANIDLDSQRKGKCVVLKTSTRQTIFLSVVGLVNPYKLKPGDRVNKDSYLILDTLPSEYDSRVKAMEVDEKPTEDYNDIGGLEKLNQELVEAIVLPMTHKERFQKLGVRPPKGVLLYGPPGTWKTLIARACAA</sequence>
<dbReference type="Gene3D" id="2.40.50.140">
    <property type="entry name" value="Nucleic acid-binding proteins"/>
    <property type="match status" value="1"/>
</dbReference>
<organism evidence="6 7">
    <name type="scientific">Flemingia macrophylla</name>
    <dbReference type="NCBI Taxonomy" id="520843"/>
    <lineage>
        <taxon>Eukaryota</taxon>
        <taxon>Viridiplantae</taxon>
        <taxon>Streptophyta</taxon>
        <taxon>Embryophyta</taxon>
        <taxon>Tracheophyta</taxon>
        <taxon>Spermatophyta</taxon>
        <taxon>Magnoliopsida</taxon>
        <taxon>eudicotyledons</taxon>
        <taxon>Gunneridae</taxon>
        <taxon>Pentapetalae</taxon>
        <taxon>rosids</taxon>
        <taxon>fabids</taxon>
        <taxon>Fabales</taxon>
        <taxon>Fabaceae</taxon>
        <taxon>Papilionoideae</taxon>
        <taxon>50 kb inversion clade</taxon>
        <taxon>NPAAA clade</taxon>
        <taxon>indigoferoid/millettioid clade</taxon>
        <taxon>Phaseoleae</taxon>
        <taxon>Flemingia</taxon>
    </lineage>
</organism>
<evidence type="ECO:0000313" key="6">
    <source>
        <dbReference type="EMBL" id="KAL2325540.1"/>
    </source>
</evidence>
<dbReference type="AlphaFoldDB" id="A0ABD1LPV6"/>
<protein>
    <submittedName>
        <fullName evidence="6">Uncharacterized protein</fullName>
    </submittedName>
</protein>
<dbReference type="GO" id="GO:0006353">
    <property type="term" value="P:DNA-templated transcription termination"/>
    <property type="evidence" value="ECO:0007669"/>
    <property type="project" value="UniProtKB-KW"/>
</dbReference>
<keyword evidence="2" id="KW-0806">Transcription termination</keyword>
<dbReference type="SMART" id="SM00733">
    <property type="entry name" value="Mterf"/>
    <property type="match status" value="5"/>
</dbReference>
<evidence type="ECO:0000256" key="1">
    <source>
        <dbReference type="ARBA" id="ARBA00007692"/>
    </source>
</evidence>
<dbReference type="InterPro" id="IPR027417">
    <property type="entry name" value="P-loop_NTPase"/>
</dbReference>
<dbReference type="EMBL" id="JBGMDY010000008">
    <property type="protein sequence ID" value="KAL2325540.1"/>
    <property type="molecule type" value="Genomic_DNA"/>
</dbReference>
<dbReference type="Pfam" id="PF02536">
    <property type="entry name" value="mTERF"/>
    <property type="match status" value="2"/>
</dbReference>
<keyword evidence="7" id="KW-1185">Reference proteome</keyword>
<comment type="caution">
    <text evidence="6">The sequence shown here is derived from an EMBL/GenBank/DDBJ whole genome shotgun (WGS) entry which is preliminary data.</text>
</comment>
<gene>
    <name evidence="6" type="ORF">Fmac_024598</name>
</gene>
<keyword evidence="2" id="KW-0804">Transcription</keyword>
<comment type="similarity">
    <text evidence="1">Belongs to the mTERF family.</text>
</comment>
<dbReference type="InterPro" id="IPR038538">
    <property type="entry name" value="MTERF_sf"/>
</dbReference>
<reference evidence="6 7" key="1">
    <citation type="submission" date="2024-08" db="EMBL/GenBank/DDBJ databases">
        <title>Insights into the chromosomal genome structure of Flemingia macrophylla.</title>
        <authorList>
            <person name="Ding Y."/>
            <person name="Zhao Y."/>
            <person name="Bi W."/>
            <person name="Wu M."/>
            <person name="Zhao G."/>
            <person name="Gong Y."/>
            <person name="Li W."/>
            <person name="Zhang P."/>
        </authorList>
    </citation>
    <scope>NUCLEOTIDE SEQUENCE [LARGE SCALE GENOMIC DNA]</scope>
    <source>
        <strain evidence="6">DYQJB</strain>
        <tissue evidence="6">Leaf</tissue>
    </source>
</reference>
<evidence type="ECO:0000313" key="7">
    <source>
        <dbReference type="Proteomes" id="UP001603857"/>
    </source>
</evidence>
<dbReference type="SUPFAM" id="SSF52540">
    <property type="entry name" value="P-loop containing nucleoside triphosphate hydrolases"/>
    <property type="match status" value="1"/>
</dbReference>
<dbReference type="InterPro" id="IPR012340">
    <property type="entry name" value="NA-bd_OB-fold"/>
</dbReference>
<evidence type="ECO:0000256" key="3">
    <source>
        <dbReference type="ARBA" id="ARBA00022741"/>
    </source>
</evidence>
<dbReference type="InterPro" id="IPR050221">
    <property type="entry name" value="26S_Proteasome_ATPase"/>
</dbReference>
<dbReference type="Gene3D" id="1.25.70.10">
    <property type="entry name" value="Transcription termination factor 3, mitochondrial"/>
    <property type="match status" value="1"/>
</dbReference>
<keyword evidence="4" id="KW-0067">ATP-binding</keyword>
<name>A0ABD1LPV6_9FABA</name>
<dbReference type="Gene3D" id="3.40.50.300">
    <property type="entry name" value="P-loop containing nucleotide triphosphate hydrolases"/>
    <property type="match status" value="1"/>
</dbReference>
<keyword evidence="2" id="KW-0805">Transcription regulation</keyword>
<keyword evidence="3" id="KW-0547">Nucleotide-binding</keyword>
<dbReference type="GO" id="GO:0005524">
    <property type="term" value="F:ATP binding"/>
    <property type="evidence" value="ECO:0007669"/>
    <property type="project" value="UniProtKB-KW"/>
</dbReference>
<dbReference type="InterPro" id="IPR003690">
    <property type="entry name" value="MTERF"/>
</dbReference>
<evidence type="ECO:0000256" key="4">
    <source>
        <dbReference type="ARBA" id="ARBA00022840"/>
    </source>
</evidence>
<proteinExistence type="inferred from homology"/>
<evidence type="ECO:0000256" key="2">
    <source>
        <dbReference type="ARBA" id="ARBA00022472"/>
    </source>
</evidence>
<accession>A0ABD1LPV6</accession>